<dbReference type="OrthoDB" id="2735991at2"/>
<organism evidence="2 3">
    <name type="scientific">Clostridium celatum DSM 1785</name>
    <dbReference type="NCBI Taxonomy" id="545697"/>
    <lineage>
        <taxon>Bacteria</taxon>
        <taxon>Bacillati</taxon>
        <taxon>Bacillota</taxon>
        <taxon>Clostridia</taxon>
        <taxon>Eubacteriales</taxon>
        <taxon>Clostridiaceae</taxon>
        <taxon>Clostridium</taxon>
    </lineage>
</organism>
<dbReference type="RefSeq" id="WP_005214964.1">
    <property type="nucleotide sequence ID" value="NZ_KB291681.1"/>
</dbReference>
<evidence type="ECO:0000259" key="1">
    <source>
        <dbReference type="PROSITE" id="PS50943"/>
    </source>
</evidence>
<protein>
    <submittedName>
        <fullName evidence="2">Toxin-antitoxin system, antitoxin component, Xre family</fullName>
    </submittedName>
</protein>
<dbReference type="Proteomes" id="UP000010420">
    <property type="component" value="Unassembled WGS sequence"/>
</dbReference>
<dbReference type="AlphaFoldDB" id="L1Q7U1"/>
<evidence type="ECO:0000313" key="3">
    <source>
        <dbReference type="Proteomes" id="UP000010420"/>
    </source>
</evidence>
<dbReference type="Pfam" id="PF01381">
    <property type="entry name" value="HTH_3"/>
    <property type="match status" value="1"/>
</dbReference>
<dbReference type="STRING" id="545697.HMPREF0216_02798"/>
<feature type="domain" description="HTH cro/C1-type" evidence="1">
    <location>
        <begin position="4"/>
        <end position="63"/>
    </location>
</feature>
<dbReference type="InterPro" id="IPR001387">
    <property type="entry name" value="Cro/C1-type_HTH"/>
</dbReference>
<name>L1Q7U1_9CLOT</name>
<keyword evidence="3" id="KW-1185">Reference proteome</keyword>
<dbReference type="HOGENOM" id="CLU_2648070_0_0_9"/>
<dbReference type="Gene3D" id="1.10.260.40">
    <property type="entry name" value="lambda repressor-like DNA-binding domains"/>
    <property type="match status" value="1"/>
</dbReference>
<dbReference type="CDD" id="cd00093">
    <property type="entry name" value="HTH_XRE"/>
    <property type="match status" value="1"/>
</dbReference>
<dbReference type="InterPro" id="IPR010982">
    <property type="entry name" value="Lambda_DNA-bd_dom_sf"/>
</dbReference>
<dbReference type="GO" id="GO:0003677">
    <property type="term" value="F:DNA binding"/>
    <property type="evidence" value="ECO:0007669"/>
    <property type="project" value="InterPro"/>
</dbReference>
<dbReference type="PROSITE" id="PS50943">
    <property type="entry name" value="HTH_CROC1"/>
    <property type="match status" value="1"/>
</dbReference>
<proteinExistence type="predicted"/>
<gene>
    <name evidence="2" type="ORF">HMPREF0216_02798</name>
</gene>
<sequence>MSNVLFLRRGFGLTQDYVAKELGISRPTLSKKENNQLDWTKSEMEILSNIFKKFNKKYTIEEIFFSNNFAISESND</sequence>
<dbReference type="SUPFAM" id="SSF47413">
    <property type="entry name" value="lambda repressor-like DNA-binding domains"/>
    <property type="match status" value="1"/>
</dbReference>
<reference evidence="2 3" key="1">
    <citation type="submission" date="2012-05" db="EMBL/GenBank/DDBJ databases">
        <authorList>
            <person name="Weinstock G."/>
            <person name="Sodergren E."/>
            <person name="Lobos E.A."/>
            <person name="Fulton L."/>
            <person name="Fulton R."/>
            <person name="Courtney L."/>
            <person name="Fronick C."/>
            <person name="O'Laughlin M."/>
            <person name="Godfrey J."/>
            <person name="Wilson R.M."/>
            <person name="Miner T."/>
            <person name="Farmer C."/>
            <person name="Delehaunty K."/>
            <person name="Cordes M."/>
            <person name="Minx P."/>
            <person name="Tomlinson C."/>
            <person name="Chen J."/>
            <person name="Wollam A."/>
            <person name="Pepin K.H."/>
            <person name="Bhonagiri V."/>
            <person name="Zhang X."/>
            <person name="Suruliraj S."/>
            <person name="Warren W."/>
            <person name="Mitreva M."/>
            <person name="Mardis E.R."/>
            <person name="Wilson R.K."/>
        </authorList>
    </citation>
    <scope>NUCLEOTIDE SEQUENCE [LARGE SCALE GENOMIC DNA]</scope>
    <source>
        <strain evidence="2 3">DSM 1785</strain>
    </source>
</reference>
<evidence type="ECO:0000313" key="2">
    <source>
        <dbReference type="EMBL" id="EKY24039.1"/>
    </source>
</evidence>
<comment type="caution">
    <text evidence="2">The sequence shown here is derived from an EMBL/GenBank/DDBJ whole genome shotgun (WGS) entry which is preliminary data.</text>
</comment>
<dbReference type="EMBL" id="AMEZ01000091">
    <property type="protein sequence ID" value="EKY24039.1"/>
    <property type="molecule type" value="Genomic_DNA"/>
</dbReference>
<dbReference type="PATRIC" id="fig|545697.3.peg.2749"/>
<accession>L1Q7U1</accession>